<dbReference type="InterPro" id="IPR008271">
    <property type="entry name" value="Ser/Thr_kinase_AS"/>
</dbReference>
<organism evidence="10 11">
    <name type="scientific">Dillenia turbinata</name>
    <dbReference type="NCBI Taxonomy" id="194707"/>
    <lineage>
        <taxon>Eukaryota</taxon>
        <taxon>Viridiplantae</taxon>
        <taxon>Streptophyta</taxon>
        <taxon>Embryophyta</taxon>
        <taxon>Tracheophyta</taxon>
        <taxon>Spermatophyta</taxon>
        <taxon>Magnoliopsida</taxon>
        <taxon>eudicotyledons</taxon>
        <taxon>Gunneridae</taxon>
        <taxon>Pentapetalae</taxon>
        <taxon>Dilleniales</taxon>
        <taxon>Dilleniaceae</taxon>
        <taxon>Dillenia</taxon>
    </lineage>
</organism>
<reference evidence="10 11" key="1">
    <citation type="submission" date="2023-12" db="EMBL/GenBank/DDBJ databases">
        <title>A high-quality genome assembly for Dillenia turbinata (Dilleniales).</title>
        <authorList>
            <person name="Chanderbali A."/>
        </authorList>
    </citation>
    <scope>NUCLEOTIDE SEQUENCE [LARGE SCALE GENOMIC DNA]</scope>
    <source>
        <strain evidence="10">LSX21</strain>
        <tissue evidence="10">Leaf</tissue>
    </source>
</reference>
<comment type="catalytic activity">
    <reaction evidence="7">
        <text>L-threonyl-[protein] + ATP = O-phospho-L-threonyl-[protein] + ADP + H(+)</text>
        <dbReference type="Rhea" id="RHEA:46608"/>
        <dbReference type="Rhea" id="RHEA-COMP:11060"/>
        <dbReference type="Rhea" id="RHEA-COMP:11605"/>
        <dbReference type="ChEBI" id="CHEBI:15378"/>
        <dbReference type="ChEBI" id="CHEBI:30013"/>
        <dbReference type="ChEBI" id="CHEBI:30616"/>
        <dbReference type="ChEBI" id="CHEBI:61977"/>
        <dbReference type="ChEBI" id="CHEBI:456216"/>
        <dbReference type="EC" id="2.7.11.1"/>
    </reaction>
</comment>
<evidence type="ECO:0000256" key="2">
    <source>
        <dbReference type="ARBA" id="ARBA00022527"/>
    </source>
</evidence>
<evidence type="ECO:0000256" key="8">
    <source>
        <dbReference type="ARBA" id="ARBA00048679"/>
    </source>
</evidence>
<evidence type="ECO:0000256" key="7">
    <source>
        <dbReference type="ARBA" id="ARBA00047899"/>
    </source>
</evidence>
<keyword evidence="5 10" id="KW-0418">Kinase</keyword>
<dbReference type="EC" id="2.7.11.1" evidence="1"/>
<keyword evidence="2" id="KW-0723">Serine/threonine-protein kinase</keyword>
<keyword evidence="6" id="KW-0067">ATP-binding</keyword>
<dbReference type="Proteomes" id="UP001370490">
    <property type="component" value="Unassembled WGS sequence"/>
</dbReference>
<dbReference type="InterPro" id="IPR000719">
    <property type="entry name" value="Prot_kinase_dom"/>
</dbReference>
<dbReference type="FunFam" id="1.10.510.10:FF:001023">
    <property type="entry name" value="Os07g0541700 protein"/>
    <property type="match status" value="1"/>
</dbReference>
<evidence type="ECO:0000313" key="10">
    <source>
        <dbReference type="EMBL" id="KAK6917403.1"/>
    </source>
</evidence>
<dbReference type="PROSITE" id="PS50011">
    <property type="entry name" value="PROTEIN_KINASE_DOM"/>
    <property type="match status" value="1"/>
</dbReference>
<evidence type="ECO:0000256" key="1">
    <source>
        <dbReference type="ARBA" id="ARBA00012513"/>
    </source>
</evidence>
<evidence type="ECO:0000313" key="11">
    <source>
        <dbReference type="Proteomes" id="UP001370490"/>
    </source>
</evidence>
<name>A0AAN8Z1M4_9MAGN</name>
<evidence type="ECO:0000259" key="9">
    <source>
        <dbReference type="PROSITE" id="PS50011"/>
    </source>
</evidence>
<feature type="domain" description="Protein kinase" evidence="9">
    <location>
        <begin position="1"/>
        <end position="193"/>
    </location>
</feature>
<protein>
    <recommendedName>
        <fullName evidence="1">non-specific serine/threonine protein kinase</fullName>
        <ecNumber evidence="1">2.7.11.1</ecNumber>
    </recommendedName>
</protein>
<keyword evidence="3" id="KW-0808">Transferase</keyword>
<evidence type="ECO:0000256" key="5">
    <source>
        <dbReference type="ARBA" id="ARBA00022777"/>
    </source>
</evidence>
<keyword evidence="11" id="KW-1185">Reference proteome</keyword>
<comment type="caution">
    <text evidence="10">The sequence shown here is derived from an EMBL/GenBank/DDBJ whole genome shotgun (WGS) entry which is preliminary data.</text>
</comment>
<dbReference type="InterPro" id="IPR001245">
    <property type="entry name" value="Ser-Thr/Tyr_kinase_cat_dom"/>
</dbReference>
<dbReference type="PROSITE" id="PS00108">
    <property type="entry name" value="PROTEIN_KINASE_ST"/>
    <property type="match status" value="1"/>
</dbReference>
<evidence type="ECO:0000256" key="3">
    <source>
        <dbReference type="ARBA" id="ARBA00022679"/>
    </source>
</evidence>
<evidence type="ECO:0000256" key="4">
    <source>
        <dbReference type="ARBA" id="ARBA00022741"/>
    </source>
</evidence>
<dbReference type="PANTHER" id="PTHR27002:SF1095">
    <property type="entry name" value="G-TYPE LECTIN S-RECEPTOR-LIKE SERINE_THREONINE-PROTEIN KINASE RKS1"/>
    <property type="match status" value="1"/>
</dbReference>
<evidence type="ECO:0000256" key="6">
    <source>
        <dbReference type="ARBA" id="ARBA00022840"/>
    </source>
</evidence>
<dbReference type="GO" id="GO:0005886">
    <property type="term" value="C:plasma membrane"/>
    <property type="evidence" value="ECO:0007669"/>
    <property type="project" value="TreeGrafter"/>
</dbReference>
<dbReference type="SUPFAM" id="SSF56112">
    <property type="entry name" value="Protein kinase-like (PK-like)"/>
    <property type="match status" value="1"/>
</dbReference>
<feature type="non-terminal residue" evidence="10">
    <location>
        <position position="198"/>
    </location>
</feature>
<dbReference type="GO" id="GO:0005524">
    <property type="term" value="F:ATP binding"/>
    <property type="evidence" value="ECO:0007669"/>
    <property type="project" value="UniProtKB-KW"/>
</dbReference>
<accession>A0AAN8Z1M4</accession>
<dbReference type="PANTHER" id="PTHR27002">
    <property type="entry name" value="RECEPTOR-LIKE SERINE/THREONINE-PROTEIN KINASE SD1-8"/>
    <property type="match status" value="1"/>
</dbReference>
<sequence>FGRKNEPGLLLMLFIDQSRKLELDWRKHFEIIDSRLKIIHRDLKASNILLDVTLNPKISDFGMAKIFKGEQSHGNTRRVWLHVLEVCNIWKFSTKYDVFSFGVLLLKIISGKRNNFDYLENPSLNLIGHREERALGIDEPSLEESLCSNKVLCCIHVRLLCVQERSIDRPTMLDVVSMLGSNTSLPPPKQPTFFLRTP</sequence>
<gene>
    <name evidence="10" type="ORF">RJ641_018154</name>
</gene>
<dbReference type="Gene3D" id="1.10.510.10">
    <property type="entry name" value="Transferase(Phosphotransferase) domain 1"/>
    <property type="match status" value="1"/>
</dbReference>
<dbReference type="Pfam" id="PF07714">
    <property type="entry name" value="PK_Tyr_Ser-Thr"/>
    <property type="match status" value="1"/>
</dbReference>
<dbReference type="GO" id="GO:0004674">
    <property type="term" value="F:protein serine/threonine kinase activity"/>
    <property type="evidence" value="ECO:0007669"/>
    <property type="project" value="UniProtKB-KW"/>
</dbReference>
<keyword evidence="4" id="KW-0547">Nucleotide-binding</keyword>
<dbReference type="InterPro" id="IPR011009">
    <property type="entry name" value="Kinase-like_dom_sf"/>
</dbReference>
<comment type="catalytic activity">
    <reaction evidence="8">
        <text>L-seryl-[protein] + ATP = O-phospho-L-seryl-[protein] + ADP + H(+)</text>
        <dbReference type="Rhea" id="RHEA:17989"/>
        <dbReference type="Rhea" id="RHEA-COMP:9863"/>
        <dbReference type="Rhea" id="RHEA-COMP:11604"/>
        <dbReference type="ChEBI" id="CHEBI:15378"/>
        <dbReference type="ChEBI" id="CHEBI:29999"/>
        <dbReference type="ChEBI" id="CHEBI:30616"/>
        <dbReference type="ChEBI" id="CHEBI:83421"/>
        <dbReference type="ChEBI" id="CHEBI:456216"/>
        <dbReference type="EC" id="2.7.11.1"/>
    </reaction>
</comment>
<dbReference type="AlphaFoldDB" id="A0AAN8Z1M4"/>
<feature type="non-terminal residue" evidence="10">
    <location>
        <position position="1"/>
    </location>
</feature>
<dbReference type="EMBL" id="JBAMMX010000023">
    <property type="protein sequence ID" value="KAK6917403.1"/>
    <property type="molecule type" value="Genomic_DNA"/>
</dbReference>
<proteinExistence type="predicted"/>